<accession>A0A7R8ZXY7</accession>
<sequence>MTLLPAVTRDVGKNIESAVVWLHGLGADGNDFVPIIDQLDLGGASGVRFVFPHAPSIPVTINGGVVMPAWYDICDMELDRSVDEAGLLDSASSVALWLDELRGQGIASERILLAGFSQGGAVACHLGLSYPCRLGGLILLSTYFAGGEKVQGNVLQRGLNVFIGHGLYDPVVPVGLATEAIRRLEELGLVPRYHEYAMEHCVCEKEIEDISSWIRERLL</sequence>
<dbReference type="PANTHER" id="PTHR10655:SF17">
    <property type="entry name" value="LYSOPHOSPHOLIPASE-LIKE PROTEIN 1"/>
    <property type="match status" value="1"/>
</dbReference>
<dbReference type="InterPro" id="IPR050565">
    <property type="entry name" value="LYPA1-2/EST-like"/>
</dbReference>
<dbReference type="AlphaFoldDB" id="A0A7R8ZXY7"/>
<dbReference type="PANTHER" id="PTHR10655">
    <property type="entry name" value="LYSOPHOSPHOLIPASE-RELATED"/>
    <property type="match status" value="1"/>
</dbReference>
<dbReference type="InterPro" id="IPR003140">
    <property type="entry name" value="PLipase/COase/thioEstase"/>
</dbReference>
<dbReference type="GO" id="GO:0008474">
    <property type="term" value="F:palmitoyl-(protein) hydrolase activity"/>
    <property type="evidence" value="ECO:0007669"/>
    <property type="project" value="UniProtKB-EC"/>
</dbReference>
<name>A0A7R8ZXY7_9CRUS</name>
<evidence type="ECO:0000256" key="2">
    <source>
        <dbReference type="ARBA" id="ARBA00012423"/>
    </source>
</evidence>
<dbReference type="Pfam" id="PF02230">
    <property type="entry name" value="Abhydrolase_2"/>
    <property type="match status" value="1"/>
</dbReference>
<protein>
    <recommendedName>
        <fullName evidence="2">palmitoyl-protein hydrolase</fullName>
        <ecNumber evidence="2">3.1.2.22</ecNumber>
    </recommendedName>
</protein>
<dbReference type="EMBL" id="OB704104">
    <property type="protein sequence ID" value="CAD7238572.1"/>
    <property type="molecule type" value="Genomic_DNA"/>
</dbReference>
<evidence type="ECO:0000256" key="1">
    <source>
        <dbReference type="ARBA" id="ARBA00006499"/>
    </source>
</evidence>
<dbReference type="SUPFAM" id="SSF53474">
    <property type="entry name" value="alpha/beta-Hydrolases"/>
    <property type="match status" value="1"/>
</dbReference>
<proteinExistence type="inferred from homology"/>
<organism evidence="4">
    <name type="scientific">Cyprideis torosa</name>
    <dbReference type="NCBI Taxonomy" id="163714"/>
    <lineage>
        <taxon>Eukaryota</taxon>
        <taxon>Metazoa</taxon>
        <taxon>Ecdysozoa</taxon>
        <taxon>Arthropoda</taxon>
        <taxon>Crustacea</taxon>
        <taxon>Oligostraca</taxon>
        <taxon>Ostracoda</taxon>
        <taxon>Podocopa</taxon>
        <taxon>Podocopida</taxon>
        <taxon>Cytherocopina</taxon>
        <taxon>Cytheroidea</taxon>
        <taxon>Cytherideidae</taxon>
        <taxon>Cyprideis</taxon>
    </lineage>
</organism>
<comment type="similarity">
    <text evidence="1">Belongs to the AB hydrolase superfamily. AB hydrolase 2 family.</text>
</comment>
<dbReference type="EC" id="3.1.2.22" evidence="2"/>
<gene>
    <name evidence="4" type="ORF">CTOB1V02_LOCUS16387</name>
</gene>
<reference evidence="4" key="1">
    <citation type="submission" date="2020-11" db="EMBL/GenBank/DDBJ databases">
        <authorList>
            <person name="Tran Van P."/>
        </authorList>
    </citation>
    <scope>NUCLEOTIDE SEQUENCE</scope>
</reference>
<evidence type="ECO:0000313" key="4">
    <source>
        <dbReference type="EMBL" id="CAD7238572.1"/>
    </source>
</evidence>
<dbReference type="Gene3D" id="3.40.50.1820">
    <property type="entry name" value="alpha/beta hydrolase"/>
    <property type="match status" value="1"/>
</dbReference>
<dbReference type="OrthoDB" id="2418081at2759"/>
<evidence type="ECO:0000256" key="3">
    <source>
        <dbReference type="ARBA" id="ARBA00022801"/>
    </source>
</evidence>
<dbReference type="InterPro" id="IPR029058">
    <property type="entry name" value="AB_hydrolase_fold"/>
</dbReference>
<keyword evidence="3" id="KW-0378">Hydrolase</keyword>